<feature type="domain" description="Plastocyanin-like" evidence="5">
    <location>
        <begin position="360"/>
        <end position="472"/>
    </location>
</feature>
<dbReference type="InterPro" id="IPR045087">
    <property type="entry name" value="Cu-oxidase_fam"/>
</dbReference>
<dbReference type="Pfam" id="PF07732">
    <property type="entry name" value="Cu-oxidase_3"/>
    <property type="match status" value="1"/>
</dbReference>
<evidence type="ECO:0000313" key="7">
    <source>
        <dbReference type="EMBL" id="MCP9274353.1"/>
    </source>
</evidence>
<dbReference type="PANTHER" id="PTHR11709:SF394">
    <property type="entry name" value="FI03373P-RELATED"/>
    <property type="match status" value="1"/>
</dbReference>
<dbReference type="InterPro" id="IPR006311">
    <property type="entry name" value="TAT_signal"/>
</dbReference>
<name>A0ABT1M5B2_9MYCO</name>
<dbReference type="PROSITE" id="PS51257">
    <property type="entry name" value="PROKAR_LIPOPROTEIN"/>
    <property type="match status" value="1"/>
</dbReference>
<dbReference type="InterPro" id="IPR034279">
    <property type="entry name" value="CuRO_3_CopA"/>
</dbReference>
<dbReference type="NCBIfam" id="TIGR01409">
    <property type="entry name" value="TAT_signal_seq"/>
    <property type="match status" value="1"/>
</dbReference>
<dbReference type="CDD" id="cd13861">
    <property type="entry name" value="CuRO_1_CumA_like"/>
    <property type="match status" value="1"/>
</dbReference>
<keyword evidence="2" id="KW-0560">Oxidoreductase</keyword>
<proteinExistence type="predicted"/>
<dbReference type="PROSITE" id="PS00079">
    <property type="entry name" value="MULTICOPPER_OXIDASE1"/>
    <property type="match status" value="1"/>
</dbReference>
<evidence type="ECO:0000256" key="3">
    <source>
        <dbReference type="ARBA" id="ARBA00023008"/>
    </source>
</evidence>
<evidence type="ECO:0000259" key="5">
    <source>
        <dbReference type="Pfam" id="PF07731"/>
    </source>
</evidence>
<gene>
    <name evidence="7" type="ORF">NM203_19365</name>
</gene>
<dbReference type="CDD" id="cd13896">
    <property type="entry name" value="CuRO_3_CopA"/>
    <property type="match status" value="1"/>
</dbReference>
<dbReference type="InterPro" id="IPR033138">
    <property type="entry name" value="Cu_oxidase_CS"/>
</dbReference>
<evidence type="ECO:0000256" key="1">
    <source>
        <dbReference type="ARBA" id="ARBA00022723"/>
    </source>
</evidence>
<dbReference type="Gene3D" id="2.60.40.420">
    <property type="entry name" value="Cupredoxins - blue copper proteins"/>
    <property type="match status" value="2"/>
</dbReference>
<keyword evidence="8" id="KW-1185">Reference proteome</keyword>
<dbReference type="InterPro" id="IPR002355">
    <property type="entry name" value="Cu_oxidase_Cu_BS"/>
</dbReference>
<dbReference type="Proteomes" id="UP001651690">
    <property type="component" value="Unassembled WGS sequence"/>
</dbReference>
<keyword evidence="1" id="KW-0479">Metal-binding</keyword>
<dbReference type="EMBL" id="JANDBD010000008">
    <property type="protein sequence ID" value="MCP9274353.1"/>
    <property type="molecule type" value="Genomic_DNA"/>
</dbReference>
<dbReference type="Pfam" id="PF07731">
    <property type="entry name" value="Cu-oxidase_2"/>
    <property type="match status" value="1"/>
</dbReference>
<evidence type="ECO:0000313" key="8">
    <source>
        <dbReference type="Proteomes" id="UP001651690"/>
    </source>
</evidence>
<dbReference type="InterPro" id="IPR019546">
    <property type="entry name" value="TAT_signal_bac_arc"/>
</dbReference>
<keyword evidence="3" id="KW-0186">Copper</keyword>
<dbReference type="SUPFAM" id="SSF49503">
    <property type="entry name" value="Cupredoxins"/>
    <property type="match status" value="3"/>
</dbReference>
<evidence type="ECO:0000259" key="6">
    <source>
        <dbReference type="Pfam" id="PF07732"/>
    </source>
</evidence>
<evidence type="ECO:0000259" key="4">
    <source>
        <dbReference type="Pfam" id="PF00394"/>
    </source>
</evidence>
<protein>
    <submittedName>
        <fullName evidence="7">Multicopper oxidase family protein</fullName>
    </submittedName>
</protein>
<dbReference type="InterPro" id="IPR011707">
    <property type="entry name" value="Cu-oxidase-like_N"/>
</dbReference>
<reference evidence="7 8" key="1">
    <citation type="submission" date="2022-06" db="EMBL/GenBank/DDBJ databases">
        <title>Mycolicibacterium sp. CAU 1645 isolated from seawater.</title>
        <authorList>
            <person name="Kim W."/>
        </authorList>
    </citation>
    <scope>NUCLEOTIDE SEQUENCE [LARGE SCALE GENOMIC DNA]</scope>
    <source>
        <strain evidence="7 8">CAU 1645</strain>
    </source>
</reference>
<sequence length="478" mass="51050">MLGRRGFLKVTAVGAVAGVTGACSTRAGETPAVDRTGAPAVVVTMTPAEADVDLGGLAVRTWTYTGTVPATEIRLRKGALLDATVTNRLPQETTVHWHGLAIPNDMDGVPVLTQPAIAPGDTFRYRFTVPDAGTYYLHSHVGTQLDRGMYGPLIVEDPDDGSDYDDELVIVLDDWIDGTGTDPDAVFANLRRTGMKPMASGGPPLSPTLPLGEDGGDVTYPYFLVNGRTTRDPQRRDYRAGQRIRLRIVNAGADTAFRVGVPGVPLSITHTDGYPVVPQRADSVILGMGERADAVVTITGSVPVVAAPEGKDGFAMMSLRVDAKPAATDVPAFVASLRAGAPVNTSTLTPLPDVVLPQRNPDTTVDLKLAGPLAGYTWPINGALYDPPNGGIELARGQRVRLRYVNTSMMFHPMHLHGHTFQVQGPAGPGPRKDTVLVPPRETVTVDFDTDNPGRWIVHCHNDYHLNGGMATFVEYRG</sequence>
<dbReference type="PROSITE" id="PS00080">
    <property type="entry name" value="MULTICOPPER_OXIDASE2"/>
    <property type="match status" value="1"/>
</dbReference>
<dbReference type="InterPro" id="IPR008972">
    <property type="entry name" value="Cupredoxin"/>
</dbReference>
<feature type="domain" description="Plastocyanin-like" evidence="4">
    <location>
        <begin position="169"/>
        <end position="299"/>
    </location>
</feature>
<dbReference type="PANTHER" id="PTHR11709">
    <property type="entry name" value="MULTI-COPPER OXIDASE"/>
    <property type="match status" value="1"/>
</dbReference>
<feature type="domain" description="Plastocyanin-like" evidence="6">
    <location>
        <begin position="55"/>
        <end position="159"/>
    </location>
</feature>
<dbReference type="InterPro" id="IPR011706">
    <property type="entry name" value="Cu-oxidase_C"/>
</dbReference>
<organism evidence="7 8">
    <name type="scientific">Mycolicibacterium arenosum</name>
    <dbReference type="NCBI Taxonomy" id="2952157"/>
    <lineage>
        <taxon>Bacteria</taxon>
        <taxon>Bacillati</taxon>
        <taxon>Actinomycetota</taxon>
        <taxon>Actinomycetes</taxon>
        <taxon>Mycobacteriales</taxon>
        <taxon>Mycobacteriaceae</taxon>
        <taxon>Mycolicibacterium</taxon>
    </lineage>
</organism>
<dbReference type="PROSITE" id="PS51318">
    <property type="entry name" value="TAT"/>
    <property type="match status" value="1"/>
</dbReference>
<comment type="caution">
    <text evidence="7">The sequence shown here is derived from an EMBL/GenBank/DDBJ whole genome shotgun (WGS) entry which is preliminary data.</text>
</comment>
<dbReference type="RefSeq" id="WP_255061863.1">
    <property type="nucleotide sequence ID" value="NZ_JANDBD010000008.1"/>
</dbReference>
<accession>A0ABT1M5B2</accession>
<dbReference type="InterPro" id="IPR001117">
    <property type="entry name" value="Cu-oxidase_2nd"/>
</dbReference>
<evidence type="ECO:0000256" key="2">
    <source>
        <dbReference type="ARBA" id="ARBA00023002"/>
    </source>
</evidence>
<dbReference type="Pfam" id="PF00394">
    <property type="entry name" value="Cu-oxidase"/>
    <property type="match status" value="1"/>
</dbReference>